<proteinExistence type="predicted"/>
<accession>A0ABM9LGK2</accession>
<name>A0ABM9LGK2_9MYCO</name>
<dbReference type="Gene3D" id="2.60.40.1890">
    <property type="entry name" value="PCu(A)C copper chaperone"/>
    <property type="match status" value="1"/>
</dbReference>
<feature type="signal peptide" evidence="1">
    <location>
        <begin position="1"/>
        <end position="27"/>
    </location>
</feature>
<dbReference type="Pfam" id="PF04314">
    <property type="entry name" value="PCuAC"/>
    <property type="match status" value="1"/>
</dbReference>
<dbReference type="SUPFAM" id="SSF110087">
    <property type="entry name" value="DR1885-like metal-binding protein"/>
    <property type="match status" value="1"/>
</dbReference>
<dbReference type="PROSITE" id="PS51257">
    <property type="entry name" value="PROKAR_LIPOPROTEIN"/>
    <property type="match status" value="1"/>
</dbReference>
<gene>
    <name evidence="2" type="ORF">MU0053_001214</name>
</gene>
<dbReference type="PANTHER" id="PTHR36302:SF1">
    <property type="entry name" value="COPPER CHAPERONE PCU(A)C"/>
    <property type="match status" value="1"/>
</dbReference>
<dbReference type="EMBL" id="OY726397">
    <property type="protein sequence ID" value="CAJ1498660.1"/>
    <property type="molecule type" value="Genomic_DNA"/>
</dbReference>
<dbReference type="InterPro" id="IPR036182">
    <property type="entry name" value="PCuAC_sf"/>
</dbReference>
<evidence type="ECO:0000313" key="3">
    <source>
        <dbReference type="Proteomes" id="UP001190465"/>
    </source>
</evidence>
<keyword evidence="3" id="KW-1185">Reference proteome</keyword>
<feature type="chain" id="PRO_5046218345" evidence="1">
    <location>
        <begin position="28"/>
        <end position="170"/>
    </location>
</feature>
<keyword evidence="1" id="KW-0732">Signal</keyword>
<dbReference type="InterPro" id="IPR007410">
    <property type="entry name" value="LpqE-like"/>
</dbReference>
<evidence type="ECO:0000256" key="1">
    <source>
        <dbReference type="SAM" id="SignalP"/>
    </source>
</evidence>
<reference evidence="2 3" key="1">
    <citation type="submission" date="2023-08" db="EMBL/GenBank/DDBJ databases">
        <authorList>
            <person name="Folkvardsen B D."/>
            <person name="Norman A."/>
        </authorList>
    </citation>
    <scope>NUCLEOTIDE SEQUENCE [LARGE SCALE GENOMIC DNA]</scope>
    <source>
        <strain evidence="2 3">Mu0053</strain>
    </source>
</reference>
<evidence type="ECO:0000313" key="2">
    <source>
        <dbReference type="EMBL" id="CAJ1498660.1"/>
    </source>
</evidence>
<organism evidence="2 3">
    <name type="scientific">[Mycobacterium] burgundiense</name>
    <dbReference type="NCBI Taxonomy" id="3064286"/>
    <lineage>
        <taxon>Bacteria</taxon>
        <taxon>Bacillati</taxon>
        <taxon>Actinomycetota</taxon>
        <taxon>Actinomycetes</taxon>
        <taxon>Mycobacteriales</taxon>
        <taxon>Mycobacteriaceae</taxon>
        <taxon>Mycolicibacterium</taxon>
    </lineage>
</organism>
<dbReference type="InterPro" id="IPR058248">
    <property type="entry name" value="Lxx211020-like"/>
</dbReference>
<sequence length="170" mass="17587">MNSRVLFRSLSASALAAALLLTGCSSADSGSQAEAVTVHDAWVKAADADMTAAFARLVNTGSGAARLLSATSPASADVEIHEVVDNVMRTKDDGVVIPARGEIELQPGGDHLMLIDLGEPLTPGTDVEIVATFEDGSRLPITAQVRDFAGADENYAPDAHAEHGSHESHG</sequence>
<dbReference type="Proteomes" id="UP001190465">
    <property type="component" value="Chromosome"/>
</dbReference>
<dbReference type="RefSeq" id="WP_308481476.1">
    <property type="nucleotide sequence ID" value="NZ_OY726397.1"/>
</dbReference>
<dbReference type="PANTHER" id="PTHR36302">
    <property type="entry name" value="BLR7088 PROTEIN"/>
    <property type="match status" value="1"/>
</dbReference>
<protein>
    <submittedName>
        <fullName evidence="2">Copper chaperone PCu(A)C</fullName>
    </submittedName>
</protein>